<evidence type="ECO:0000256" key="1">
    <source>
        <dbReference type="ARBA" id="ARBA00002362"/>
    </source>
</evidence>
<sequence>MRDVKGFLSRKQSESGPLASDWAVLGELYEKKLVTEFDLLKKMYENFLADFEHRINMLSLMEIVLYVVKEMKEPDVAVEFLEREKEKIKNDVEAQVLCMTAIGNIKLQQGKMEETKSIVEQARAILETIDGVSSVHGRFYELCSNYHKVSWEITFSLVIITGSYNDYYRDALRFLGCVELNTMAADEKVDRALHLSLAALLGSDIYNFGELLAHPILESLKGTQHGWLIELLYAFNSGLFCDLAKFEELKRHWQQQADLNRSYKNLQQKISLLCLMEVELLVMKALSLGLVKGSIDEVEQMVHMTWVQPRVLDLNQIGHMRDRLSEWCDKVKTQVYSVEDQGPELLV</sequence>
<dbReference type="InterPro" id="IPR054179">
    <property type="entry name" value="PSD13_N"/>
</dbReference>
<dbReference type="GO" id="GO:0005634">
    <property type="term" value="C:nucleus"/>
    <property type="evidence" value="ECO:0007669"/>
    <property type="project" value="TreeGrafter"/>
</dbReference>
<keyword evidence="10" id="KW-1185">Reference proteome</keyword>
<comment type="function">
    <text evidence="1">Component of the 26S proteasome, a multiprotein complex involved in the ATP-dependent degradation of ubiquitinated proteins. This complex plays a key role in the maintenance of protein homeostasis by removing misfolded or damaged proteins, which could impair cellular functions, and by removing proteins whose functions are no longer required. Therefore, the proteasome participates in numerous cellular processes, including cell cycle progression, apoptosis, or DNA damage repair.</text>
</comment>
<protein>
    <recommendedName>
        <fullName evidence="3">26S proteasome non-ATPase regulatory subunit 13</fullName>
    </recommendedName>
    <alternativeName>
        <fullName evidence="5">26S proteasome regulatory subunit RPN9</fullName>
    </alternativeName>
    <alternativeName>
        <fullName evidence="7">26S proteasome regulatory subunit S11</fullName>
    </alternativeName>
    <alternativeName>
        <fullName evidence="6">26S proteasome regulatory subunit p40.5</fullName>
    </alternativeName>
</protein>
<dbReference type="Pfam" id="PF22037">
    <property type="entry name" value="PSD13_N"/>
    <property type="match status" value="1"/>
</dbReference>
<evidence type="ECO:0000256" key="7">
    <source>
        <dbReference type="ARBA" id="ARBA00032323"/>
    </source>
</evidence>
<feature type="domain" description="PCI" evidence="8">
    <location>
        <begin position="238"/>
        <end position="327"/>
    </location>
</feature>
<dbReference type="GO" id="GO:0005829">
    <property type="term" value="C:cytosol"/>
    <property type="evidence" value="ECO:0007669"/>
    <property type="project" value="TreeGrafter"/>
</dbReference>
<dbReference type="GO" id="GO:0008541">
    <property type="term" value="C:proteasome regulatory particle, lid subcomplex"/>
    <property type="evidence" value="ECO:0007669"/>
    <property type="project" value="TreeGrafter"/>
</dbReference>
<dbReference type="Proteomes" id="UP001249851">
    <property type="component" value="Unassembled WGS sequence"/>
</dbReference>
<dbReference type="GO" id="GO:0006511">
    <property type="term" value="P:ubiquitin-dependent protein catabolic process"/>
    <property type="evidence" value="ECO:0007669"/>
    <property type="project" value="TreeGrafter"/>
</dbReference>
<evidence type="ECO:0000256" key="4">
    <source>
        <dbReference type="ARBA" id="ARBA00022942"/>
    </source>
</evidence>
<gene>
    <name evidence="9" type="ORF">P5673_012956</name>
</gene>
<evidence type="ECO:0000256" key="2">
    <source>
        <dbReference type="ARBA" id="ARBA00011441"/>
    </source>
</evidence>
<organism evidence="9 10">
    <name type="scientific">Acropora cervicornis</name>
    <name type="common">Staghorn coral</name>
    <dbReference type="NCBI Taxonomy" id="6130"/>
    <lineage>
        <taxon>Eukaryota</taxon>
        <taxon>Metazoa</taxon>
        <taxon>Cnidaria</taxon>
        <taxon>Anthozoa</taxon>
        <taxon>Hexacorallia</taxon>
        <taxon>Scleractinia</taxon>
        <taxon>Astrocoeniina</taxon>
        <taxon>Acroporidae</taxon>
        <taxon>Acropora</taxon>
    </lineage>
</organism>
<evidence type="ECO:0000259" key="8">
    <source>
        <dbReference type="SMART" id="SM00088"/>
    </source>
</evidence>
<dbReference type="EMBL" id="JARQWQ010000024">
    <property type="protein sequence ID" value="KAK2563940.1"/>
    <property type="molecule type" value="Genomic_DNA"/>
</dbReference>
<dbReference type="AlphaFoldDB" id="A0AAD9QMC0"/>
<evidence type="ECO:0000313" key="9">
    <source>
        <dbReference type="EMBL" id="KAK2563940.1"/>
    </source>
</evidence>
<proteinExistence type="predicted"/>
<evidence type="ECO:0000256" key="6">
    <source>
        <dbReference type="ARBA" id="ARBA00031303"/>
    </source>
</evidence>
<reference evidence="9" key="2">
    <citation type="journal article" date="2023" name="Science">
        <title>Genomic signatures of disease resistance in endangered staghorn corals.</title>
        <authorList>
            <person name="Vollmer S.V."/>
            <person name="Selwyn J.D."/>
            <person name="Despard B.A."/>
            <person name="Roesel C.L."/>
        </authorList>
    </citation>
    <scope>NUCLEOTIDE SEQUENCE</scope>
    <source>
        <strain evidence="9">K2</strain>
    </source>
</reference>
<keyword evidence="4 9" id="KW-0647">Proteasome</keyword>
<dbReference type="InterPro" id="IPR035298">
    <property type="entry name" value="PSMD13"/>
</dbReference>
<dbReference type="PANTHER" id="PTHR10539">
    <property type="entry name" value="26S PROTEASOME NON-ATPASE REGULATORY SUBUNIT 13"/>
    <property type="match status" value="1"/>
</dbReference>
<dbReference type="InterPro" id="IPR000717">
    <property type="entry name" value="PCI_dom"/>
</dbReference>
<evidence type="ECO:0000313" key="10">
    <source>
        <dbReference type="Proteomes" id="UP001249851"/>
    </source>
</evidence>
<dbReference type="GO" id="GO:0005198">
    <property type="term" value="F:structural molecule activity"/>
    <property type="evidence" value="ECO:0007669"/>
    <property type="project" value="TreeGrafter"/>
</dbReference>
<accession>A0AAD9QMC0</accession>
<dbReference type="SMART" id="SM00088">
    <property type="entry name" value="PINT"/>
    <property type="match status" value="1"/>
</dbReference>
<evidence type="ECO:0000256" key="5">
    <source>
        <dbReference type="ARBA" id="ARBA00029749"/>
    </source>
</evidence>
<evidence type="ECO:0000256" key="3">
    <source>
        <dbReference type="ARBA" id="ARBA00015732"/>
    </source>
</evidence>
<comment type="caution">
    <text evidence="9">The sequence shown here is derived from an EMBL/GenBank/DDBJ whole genome shotgun (WGS) entry which is preliminary data.</text>
</comment>
<comment type="subunit">
    <text evidence="2">Component of the 19S proteasome regulatory particle complex. The 26S proteasome consists of a 20S core particle (CP) and two 19S regulatory subunits (RP). The regulatory particle is made of a lid composed of 9 subunits including PSMD13, a base containing 6 ATPases and few additional components.</text>
</comment>
<name>A0AAD9QMC0_ACRCE</name>
<dbReference type="PANTHER" id="PTHR10539:SF0">
    <property type="entry name" value="26S PROTEASOME NON-ATPASE REGULATORY SUBUNIT 13"/>
    <property type="match status" value="1"/>
</dbReference>
<reference evidence="9" key="1">
    <citation type="journal article" date="2023" name="G3 (Bethesda)">
        <title>Whole genome assembly and annotation of the endangered Caribbean coral Acropora cervicornis.</title>
        <authorList>
            <person name="Selwyn J.D."/>
            <person name="Vollmer S.V."/>
        </authorList>
    </citation>
    <scope>NUCLEOTIDE SEQUENCE</scope>
    <source>
        <strain evidence="9">K2</strain>
    </source>
</reference>